<name>A0A3G9JPG6_9BACL</name>
<sequence>MEQELQITIEQLLSVGQLIDQEVLVSPVFELLKNFSGNFSKSVTLTFQFEADRLTKNQIASLVVMRRYNLRNER</sequence>
<accession>A0A3G9JPG6</accession>
<proteinExistence type="predicted"/>
<dbReference type="AlphaFoldDB" id="A0A3G9JPG6"/>
<protein>
    <submittedName>
        <fullName evidence="1">Uncharacterized protein</fullName>
    </submittedName>
</protein>
<dbReference type="KEGG" id="pbk:Back11_62940"/>
<evidence type="ECO:0000313" key="2">
    <source>
        <dbReference type="Proteomes" id="UP000275368"/>
    </source>
</evidence>
<dbReference type="EMBL" id="AP019308">
    <property type="protein sequence ID" value="BBH24949.1"/>
    <property type="molecule type" value="Genomic_DNA"/>
</dbReference>
<organism evidence="1 2">
    <name type="scientific">Paenibacillus baekrokdamisoli</name>
    <dbReference type="NCBI Taxonomy" id="1712516"/>
    <lineage>
        <taxon>Bacteria</taxon>
        <taxon>Bacillati</taxon>
        <taxon>Bacillota</taxon>
        <taxon>Bacilli</taxon>
        <taxon>Bacillales</taxon>
        <taxon>Paenibacillaceae</taxon>
        <taxon>Paenibacillus</taxon>
    </lineage>
</organism>
<gene>
    <name evidence="1" type="ORF">Back11_62940</name>
</gene>
<keyword evidence="2" id="KW-1185">Reference proteome</keyword>
<dbReference type="Proteomes" id="UP000275368">
    <property type="component" value="Chromosome"/>
</dbReference>
<reference evidence="1 2" key="1">
    <citation type="submission" date="2018-11" db="EMBL/GenBank/DDBJ databases">
        <title>Complete genome sequence of Paenibacillus baekrokdamisoli strain KCTC 33723.</title>
        <authorList>
            <person name="Kang S.W."/>
            <person name="Lee K.C."/>
            <person name="Kim K.K."/>
            <person name="Kim J.S."/>
            <person name="Kim D.S."/>
            <person name="Ko S.H."/>
            <person name="Yang S.H."/>
            <person name="Lee J.S."/>
        </authorList>
    </citation>
    <scope>NUCLEOTIDE SEQUENCE [LARGE SCALE GENOMIC DNA]</scope>
    <source>
        <strain evidence="1 2">KCTC 33723</strain>
    </source>
</reference>
<evidence type="ECO:0000313" key="1">
    <source>
        <dbReference type="EMBL" id="BBH24949.1"/>
    </source>
</evidence>